<dbReference type="RefSeq" id="WP_121096624.1">
    <property type="nucleotide sequence ID" value="NZ_UIHC01000055.1"/>
</dbReference>
<accession>A0A3B0MR91</accession>
<dbReference type="EMBL" id="UIHC01000055">
    <property type="protein sequence ID" value="SUZ33537.1"/>
    <property type="molecule type" value="Genomic_DNA"/>
</dbReference>
<dbReference type="Proteomes" id="UP000272908">
    <property type="component" value="Unassembled WGS sequence"/>
</dbReference>
<dbReference type="OrthoDB" id="7845835at2"/>
<keyword evidence="2" id="KW-1185">Reference proteome</keyword>
<dbReference type="PROSITE" id="PS51257">
    <property type="entry name" value="PROKAR_LIPOPROTEIN"/>
    <property type="match status" value="1"/>
</dbReference>
<proteinExistence type="predicted"/>
<sequence>MRAIFLTLPAALALTACIEVDMNVEVLGEDEARVTGYMQMQRQMFEMSGQDTSFCDEDGGTFVLTDTHARCEIDKTGSFAEILDDGGAGNPQEIQAQLVHLDSNRVRALMPLSAMSGQMDEMASDPQAMAMAQQMLAGLSVTFSVSGESIDSTTGTLSEDGTTASVTLELDDLLTPEAPLQDFETIVRY</sequence>
<gene>
    <name evidence="1" type="ORF">ROE7235_03309</name>
</gene>
<evidence type="ECO:0000313" key="2">
    <source>
        <dbReference type="Proteomes" id="UP000272908"/>
    </source>
</evidence>
<dbReference type="AlphaFoldDB" id="A0A3B0MR91"/>
<name>A0A3B0MR91_9RHOB</name>
<organism evidence="1 2">
    <name type="scientific">Roseinatronobacter ekhonensis</name>
    <dbReference type="NCBI Taxonomy" id="254356"/>
    <lineage>
        <taxon>Bacteria</taxon>
        <taxon>Pseudomonadati</taxon>
        <taxon>Pseudomonadota</taxon>
        <taxon>Alphaproteobacteria</taxon>
        <taxon>Rhodobacterales</taxon>
        <taxon>Paracoccaceae</taxon>
        <taxon>Roseinatronobacter</taxon>
    </lineage>
</organism>
<protein>
    <submittedName>
        <fullName evidence="1">Uncharacterized protein</fullName>
    </submittedName>
</protein>
<evidence type="ECO:0000313" key="1">
    <source>
        <dbReference type="EMBL" id="SUZ33537.1"/>
    </source>
</evidence>
<reference evidence="2" key="1">
    <citation type="submission" date="2018-08" db="EMBL/GenBank/DDBJ databases">
        <authorList>
            <person name="Rodrigo-Torres L."/>
            <person name="Arahal R. D."/>
            <person name="Lucena T."/>
        </authorList>
    </citation>
    <scope>NUCLEOTIDE SEQUENCE [LARGE SCALE GENOMIC DNA]</scope>
    <source>
        <strain evidence="2">CECT 7235</strain>
    </source>
</reference>